<organism evidence="4 5">
    <name type="scientific">Fraxinus pennsylvanica</name>
    <dbReference type="NCBI Taxonomy" id="56036"/>
    <lineage>
        <taxon>Eukaryota</taxon>
        <taxon>Viridiplantae</taxon>
        <taxon>Streptophyta</taxon>
        <taxon>Embryophyta</taxon>
        <taxon>Tracheophyta</taxon>
        <taxon>Spermatophyta</taxon>
        <taxon>Magnoliopsida</taxon>
        <taxon>eudicotyledons</taxon>
        <taxon>Gunneridae</taxon>
        <taxon>Pentapetalae</taxon>
        <taxon>asterids</taxon>
        <taxon>lamiids</taxon>
        <taxon>Lamiales</taxon>
        <taxon>Oleaceae</taxon>
        <taxon>Oleeae</taxon>
        <taxon>Fraxinus</taxon>
    </lineage>
</organism>
<dbReference type="AlphaFoldDB" id="A0AAD1ZLR5"/>
<dbReference type="InterPro" id="IPR027410">
    <property type="entry name" value="TCP-1-like_intermed_sf"/>
</dbReference>
<name>A0AAD1ZLR5_9LAMI</name>
<dbReference type="Gene3D" id="3.30.260.10">
    <property type="entry name" value="TCP-1-like chaperonin intermediate domain"/>
    <property type="match status" value="1"/>
</dbReference>
<evidence type="ECO:0000256" key="2">
    <source>
        <dbReference type="ARBA" id="ARBA00022840"/>
    </source>
</evidence>
<gene>
    <name evidence="4" type="ORF">FPE_LOCUS16993</name>
</gene>
<proteinExistence type="predicted"/>
<accession>A0AAD1ZLR5</accession>
<keyword evidence="2" id="KW-0067">ATP-binding</keyword>
<dbReference type="Pfam" id="PF00118">
    <property type="entry name" value="Cpn60_TCP1"/>
    <property type="match status" value="1"/>
</dbReference>
<dbReference type="SUPFAM" id="SSF48592">
    <property type="entry name" value="GroEL equatorial domain-like"/>
    <property type="match status" value="1"/>
</dbReference>
<dbReference type="InterPro" id="IPR002423">
    <property type="entry name" value="Cpn60/GroEL/TCP-1"/>
</dbReference>
<evidence type="ECO:0000256" key="3">
    <source>
        <dbReference type="ARBA" id="ARBA00023186"/>
    </source>
</evidence>
<dbReference type="InterPro" id="IPR017998">
    <property type="entry name" value="Chaperone_TCP-1"/>
</dbReference>
<dbReference type="EMBL" id="OU503045">
    <property type="protein sequence ID" value="CAI9769297.1"/>
    <property type="molecule type" value="Genomic_DNA"/>
</dbReference>
<sequence>MIIEDYGSVGTKRSWVEERVQMVVLMKMWFLAELLELQAQNHTLGFYFVVEDALAEIALMCQRFLSPWQEFGRSLLAQEDSKKEEIAADTEGCQEDVVAGDGTNTVFVIAGARLKASLTLLSPGIHPTVVSDALHKAWINAVEILRTMAILVELSHHDSLVKSASTSLDSKVVSILLSFSPISS</sequence>
<evidence type="ECO:0000256" key="1">
    <source>
        <dbReference type="ARBA" id="ARBA00022741"/>
    </source>
</evidence>
<protein>
    <submittedName>
        <fullName evidence="4">Uncharacterized protein</fullName>
    </submittedName>
</protein>
<dbReference type="InterPro" id="IPR027413">
    <property type="entry name" value="GROEL-like_equatorial_sf"/>
</dbReference>
<dbReference type="Gene3D" id="1.10.560.10">
    <property type="entry name" value="GroEL-like equatorial domain"/>
    <property type="match status" value="1"/>
</dbReference>
<evidence type="ECO:0000313" key="4">
    <source>
        <dbReference type="EMBL" id="CAI9769297.1"/>
    </source>
</evidence>
<dbReference type="GO" id="GO:0005524">
    <property type="term" value="F:ATP binding"/>
    <property type="evidence" value="ECO:0007669"/>
    <property type="project" value="UniProtKB-KW"/>
</dbReference>
<keyword evidence="1" id="KW-0547">Nucleotide-binding</keyword>
<dbReference type="GO" id="GO:0140662">
    <property type="term" value="F:ATP-dependent protein folding chaperone"/>
    <property type="evidence" value="ECO:0007669"/>
    <property type="project" value="InterPro"/>
</dbReference>
<keyword evidence="3" id="KW-0143">Chaperone</keyword>
<keyword evidence="5" id="KW-1185">Reference proteome</keyword>
<dbReference type="PANTHER" id="PTHR11353">
    <property type="entry name" value="CHAPERONIN"/>
    <property type="match status" value="1"/>
</dbReference>
<reference evidence="4" key="1">
    <citation type="submission" date="2023-05" db="EMBL/GenBank/DDBJ databases">
        <authorList>
            <person name="Huff M."/>
        </authorList>
    </citation>
    <scope>NUCLEOTIDE SEQUENCE</scope>
</reference>
<evidence type="ECO:0000313" key="5">
    <source>
        <dbReference type="Proteomes" id="UP000834106"/>
    </source>
</evidence>
<dbReference type="Proteomes" id="UP000834106">
    <property type="component" value="Chromosome 10"/>
</dbReference>